<dbReference type="GO" id="GO:0000026">
    <property type="term" value="F:alpha-1,2-mannosyltransferase activity"/>
    <property type="evidence" value="ECO:0007669"/>
    <property type="project" value="TreeGrafter"/>
</dbReference>
<protein>
    <recommendedName>
        <fullName evidence="8">Mannosyltransferase</fullName>
        <ecNumber evidence="8">2.4.1.-</ecNumber>
    </recommendedName>
</protein>
<dbReference type="PROSITE" id="PS51257">
    <property type="entry name" value="PROKAR_LIPOPROTEIN"/>
    <property type="match status" value="1"/>
</dbReference>
<keyword evidence="10" id="KW-1185">Reference proteome</keyword>
<dbReference type="PANTHER" id="PTHR22760">
    <property type="entry name" value="GLYCOSYLTRANSFERASE"/>
    <property type="match status" value="1"/>
</dbReference>
<keyword evidence="5 8" id="KW-0256">Endoplasmic reticulum</keyword>
<evidence type="ECO:0000313" key="10">
    <source>
        <dbReference type="Proteomes" id="UP000001568"/>
    </source>
</evidence>
<dbReference type="GO" id="GO:0090406">
    <property type="term" value="C:pollen tube"/>
    <property type="evidence" value="ECO:0007669"/>
    <property type="project" value="EnsemblPlants"/>
</dbReference>
<evidence type="ECO:0000313" key="9">
    <source>
        <dbReference type="EMBL" id="ABO96670.1"/>
    </source>
</evidence>
<dbReference type="Pfam" id="PF03901">
    <property type="entry name" value="Glyco_transf_22"/>
    <property type="match status" value="1"/>
</dbReference>
<dbReference type="CAZy" id="GT22">
    <property type="family name" value="Glycosyltransferase Family 22"/>
</dbReference>
<keyword evidence="6 8" id="KW-1133">Transmembrane helix</keyword>
<keyword evidence="2 8" id="KW-0328">Glycosyltransferase</keyword>
<feature type="transmembrane region" description="Helical" evidence="8">
    <location>
        <begin position="350"/>
        <end position="369"/>
    </location>
</feature>
<dbReference type="EMBL" id="CP000586">
    <property type="protein sequence ID" value="ABO96670.1"/>
    <property type="molecule type" value="Genomic_DNA"/>
</dbReference>
<dbReference type="PANTHER" id="PTHR22760:SF4">
    <property type="entry name" value="GPI MANNOSYLTRANSFERASE 3"/>
    <property type="match status" value="1"/>
</dbReference>
<reference evidence="9 10" key="1">
    <citation type="journal article" date="2007" name="Proc. Natl. Acad. Sci. U.S.A.">
        <title>The tiny eukaryote Ostreococcus provides genomic insights into the paradox of plankton speciation.</title>
        <authorList>
            <person name="Palenik B."/>
            <person name="Grimwood J."/>
            <person name="Aerts A."/>
            <person name="Rouze P."/>
            <person name="Salamov A."/>
            <person name="Putnam N."/>
            <person name="Dupont C."/>
            <person name="Jorgensen R."/>
            <person name="Derelle E."/>
            <person name="Rombauts S."/>
            <person name="Zhou K."/>
            <person name="Otillar R."/>
            <person name="Merchant S.S."/>
            <person name="Podell S."/>
            <person name="Gaasterland T."/>
            <person name="Napoli C."/>
            <person name="Gendler K."/>
            <person name="Manuell A."/>
            <person name="Tai V."/>
            <person name="Vallon O."/>
            <person name="Piganeau G."/>
            <person name="Jancek S."/>
            <person name="Heijde M."/>
            <person name="Jabbari K."/>
            <person name="Bowler C."/>
            <person name="Lohr M."/>
            <person name="Robbens S."/>
            <person name="Werner G."/>
            <person name="Dubchak I."/>
            <person name="Pazour G.J."/>
            <person name="Ren Q."/>
            <person name="Paulsen I."/>
            <person name="Delwiche C."/>
            <person name="Schmutz J."/>
            <person name="Rokhsar D."/>
            <person name="Van de Peer Y."/>
            <person name="Moreau H."/>
            <person name="Grigoriev I.V."/>
        </authorList>
    </citation>
    <scope>NUCLEOTIDE SEQUENCE [LARGE SCALE GENOMIC DNA]</scope>
    <source>
        <strain evidence="9 10">CCE9901</strain>
    </source>
</reference>
<accession>A4RYF5</accession>
<dbReference type="Gramene" id="ABO96670">
    <property type="protein sequence ID" value="ABO96670"/>
    <property type="gene ID" value="OSTLU_87441"/>
</dbReference>
<evidence type="ECO:0000256" key="3">
    <source>
        <dbReference type="ARBA" id="ARBA00022679"/>
    </source>
</evidence>
<dbReference type="OrthoDB" id="416834at2759"/>
<feature type="transmembrane region" description="Helical" evidence="8">
    <location>
        <begin position="179"/>
        <end position="200"/>
    </location>
</feature>
<dbReference type="OMA" id="HHMVFNN"/>
<keyword evidence="4 8" id="KW-0812">Transmembrane</keyword>
<proteinExistence type="inferred from homology"/>
<feature type="transmembrane region" description="Helical" evidence="8">
    <location>
        <begin position="277"/>
        <end position="294"/>
    </location>
</feature>
<comment type="subcellular location">
    <subcellularLocation>
        <location evidence="1 8">Endoplasmic reticulum membrane</location>
        <topology evidence="1 8">Multi-pass membrane protein</topology>
    </subcellularLocation>
</comment>
<dbReference type="GO" id="GO:0010183">
    <property type="term" value="P:pollen tube guidance"/>
    <property type="evidence" value="ECO:0007669"/>
    <property type="project" value="EnsemblPlants"/>
</dbReference>
<dbReference type="HOGENOM" id="CLU_012353_2_0_1"/>
<feature type="transmembrane region" description="Helical" evidence="8">
    <location>
        <begin position="324"/>
        <end position="343"/>
    </location>
</feature>
<evidence type="ECO:0000256" key="2">
    <source>
        <dbReference type="ARBA" id="ARBA00022676"/>
    </source>
</evidence>
<dbReference type="RefSeq" id="XP_001418377.1">
    <property type="nucleotide sequence ID" value="XM_001418340.1"/>
</dbReference>
<evidence type="ECO:0000256" key="5">
    <source>
        <dbReference type="ARBA" id="ARBA00022824"/>
    </source>
</evidence>
<dbReference type="GeneID" id="5002437"/>
<keyword evidence="3" id="KW-0808">Transferase</keyword>
<dbReference type="GO" id="GO:0016255">
    <property type="term" value="P:attachment of GPI anchor to protein"/>
    <property type="evidence" value="ECO:0007669"/>
    <property type="project" value="EnsemblPlants"/>
</dbReference>
<dbReference type="GO" id="GO:0005789">
    <property type="term" value="C:endoplasmic reticulum membrane"/>
    <property type="evidence" value="ECO:0007669"/>
    <property type="project" value="UniProtKB-SubCell"/>
</dbReference>
<evidence type="ECO:0000256" key="8">
    <source>
        <dbReference type="RuleBase" id="RU363075"/>
    </source>
</evidence>
<dbReference type="EC" id="2.4.1.-" evidence="8"/>
<evidence type="ECO:0000256" key="7">
    <source>
        <dbReference type="ARBA" id="ARBA00023136"/>
    </source>
</evidence>
<dbReference type="InterPro" id="IPR005599">
    <property type="entry name" value="GPI_mannosylTrfase"/>
</dbReference>
<dbReference type="STRING" id="436017.A4RYF5"/>
<evidence type="ECO:0000256" key="4">
    <source>
        <dbReference type="ARBA" id="ARBA00022692"/>
    </source>
</evidence>
<dbReference type="Proteomes" id="UP000001568">
    <property type="component" value="Chromosome 6"/>
</dbReference>
<feature type="transmembrane region" description="Helical" evidence="8">
    <location>
        <begin position="301"/>
        <end position="318"/>
    </location>
</feature>
<evidence type="ECO:0000256" key="6">
    <source>
        <dbReference type="ARBA" id="ARBA00022989"/>
    </source>
</evidence>
<dbReference type="KEGG" id="olu:OSTLU_87441"/>
<sequence>MREARRHASHLLTSVLACCLIFRAFNAVVVRTFFNADEFWQGPEIAHKIVYGYGHATWEWRAKLRGYAHPLIYALVYKLGDAVGARSAWFVRHAPRATHAALSGTHDVGCYRLALRLHGDACARAVIVLRFLNWFVFYCETRSFSNCVEACATTWALTFWPLGTTLGTGAGGRRRRFKALVLAALACVMRPTSGVLWLALGVRTLIKAKATIGEKARFAALEAAPTALAALGASACVDRYFYGEWTCVVCNFVRFNVFEGGSAIYGSHPWHWYLTQGYPAVMGTMLPLAAIGFWRHRATKPEAFIATFWTILGYSFAAHKEFRFLLPCLGVSLVSAASVLSSMTPSRRRFVVAALVVTNVPAALYLSVWHQAGTIAVMPHIARLAKSGLITHGGVLFATPCHQTPFYSHIHREIRMTFLDCSPDRAPGEDDSAKFTADPHAWLEQKYGATPSANDAHACAVAAALAPSRLVLFDADALRASAWLASWNFTLEADFHHAHVEVDRELQRRLLVYARDADAATRRCEAQE</sequence>
<dbReference type="GO" id="GO:0006506">
    <property type="term" value="P:GPI anchor biosynthetic process"/>
    <property type="evidence" value="ECO:0007669"/>
    <property type="project" value="TreeGrafter"/>
</dbReference>
<keyword evidence="7 8" id="KW-0472">Membrane</keyword>
<evidence type="ECO:0000256" key="1">
    <source>
        <dbReference type="ARBA" id="ARBA00004477"/>
    </source>
</evidence>
<dbReference type="AlphaFoldDB" id="A4RYF5"/>
<comment type="similarity">
    <text evidence="8">Belongs to the glycosyltransferase 22 family.</text>
</comment>
<dbReference type="eggNOG" id="KOG1771">
    <property type="taxonomic scope" value="Eukaryota"/>
</dbReference>
<name>A4RYF5_OSTLU</name>
<organism evidence="9 10">
    <name type="scientific">Ostreococcus lucimarinus (strain CCE9901)</name>
    <dbReference type="NCBI Taxonomy" id="436017"/>
    <lineage>
        <taxon>Eukaryota</taxon>
        <taxon>Viridiplantae</taxon>
        <taxon>Chlorophyta</taxon>
        <taxon>Mamiellophyceae</taxon>
        <taxon>Mamiellales</taxon>
        <taxon>Bathycoccaceae</taxon>
        <taxon>Ostreococcus</taxon>
    </lineage>
</organism>
<gene>
    <name evidence="9" type="ORF">OSTLU_87441</name>
</gene>